<reference evidence="1" key="2">
    <citation type="journal article" date="2022" name="New Phytol.">
        <title>Evolutionary transition to the ectomycorrhizal habit in the genomes of a hyperdiverse lineage of mushroom-forming fungi.</title>
        <authorList>
            <person name="Looney B."/>
            <person name="Miyauchi S."/>
            <person name="Morin E."/>
            <person name="Drula E."/>
            <person name="Courty P.E."/>
            <person name="Kohler A."/>
            <person name="Kuo A."/>
            <person name="LaButti K."/>
            <person name="Pangilinan J."/>
            <person name="Lipzen A."/>
            <person name="Riley R."/>
            <person name="Andreopoulos W."/>
            <person name="He G."/>
            <person name="Johnson J."/>
            <person name="Nolan M."/>
            <person name="Tritt A."/>
            <person name="Barry K.W."/>
            <person name="Grigoriev I.V."/>
            <person name="Nagy L.G."/>
            <person name="Hibbett D."/>
            <person name="Henrissat B."/>
            <person name="Matheny P.B."/>
            <person name="Labbe J."/>
            <person name="Martin F.M."/>
        </authorList>
    </citation>
    <scope>NUCLEOTIDE SEQUENCE</scope>
    <source>
        <strain evidence="1">EC-137</strain>
    </source>
</reference>
<keyword evidence="2" id="KW-1185">Reference proteome</keyword>
<dbReference type="Proteomes" id="UP000814128">
    <property type="component" value="Unassembled WGS sequence"/>
</dbReference>
<evidence type="ECO:0000313" key="2">
    <source>
        <dbReference type="Proteomes" id="UP000814128"/>
    </source>
</evidence>
<evidence type="ECO:0000313" key="1">
    <source>
        <dbReference type="EMBL" id="KAI0035403.1"/>
    </source>
</evidence>
<accession>A0ACB8QUP5</accession>
<reference evidence="1" key="1">
    <citation type="submission" date="2021-02" db="EMBL/GenBank/DDBJ databases">
        <authorList>
            <consortium name="DOE Joint Genome Institute"/>
            <person name="Ahrendt S."/>
            <person name="Looney B.P."/>
            <person name="Miyauchi S."/>
            <person name="Morin E."/>
            <person name="Drula E."/>
            <person name="Courty P.E."/>
            <person name="Chicoki N."/>
            <person name="Fauchery L."/>
            <person name="Kohler A."/>
            <person name="Kuo A."/>
            <person name="Labutti K."/>
            <person name="Pangilinan J."/>
            <person name="Lipzen A."/>
            <person name="Riley R."/>
            <person name="Andreopoulos W."/>
            <person name="He G."/>
            <person name="Johnson J."/>
            <person name="Barry K.W."/>
            <person name="Grigoriev I.V."/>
            <person name="Nagy L."/>
            <person name="Hibbett D."/>
            <person name="Henrissat B."/>
            <person name="Matheny P.B."/>
            <person name="Labbe J."/>
            <person name="Martin F."/>
        </authorList>
    </citation>
    <scope>NUCLEOTIDE SEQUENCE</scope>
    <source>
        <strain evidence="1">EC-137</strain>
    </source>
</reference>
<sequence length="341" mass="39219">MREKDPRPPASSSGEDSADEYVQQRSTSEKKRKRRRGTEGGDAPKRKRSTTQKKRKQTGPTQEEIENMPQRERERFQLDMMINDIVKGGKRANRPKKRKKDDVELDQYADEEVSRLRELMLAAADDDIAANREKLPATAKLRLLPQVMDVLRKNSLWQSMVDNNLMEGVRRWLEPLPDRSLPALNIQREFMEVLPTLYIDTGVLKESRLGRVVLFYTKCKRVTPDVRIVADRLVASWTRPIVKRSASYRDRAIPLAAAASETRERERLGAILARARDEPRRARPNAVAIPQRELGSYSVAPQSNAGVMKSNVSVDMDIERRKRNAERLRHLTRKMQGSQRG</sequence>
<gene>
    <name evidence="1" type="ORF">K488DRAFT_43311</name>
</gene>
<organism evidence="1 2">
    <name type="scientific">Vararia minispora EC-137</name>
    <dbReference type="NCBI Taxonomy" id="1314806"/>
    <lineage>
        <taxon>Eukaryota</taxon>
        <taxon>Fungi</taxon>
        <taxon>Dikarya</taxon>
        <taxon>Basidiomycota</taxon>
        <taxon>Agaricomycotina</taxon>
        <taxon>Agaricomycetes</taxon>
        <taxon>Russulales</taxon>
        <taxon>Lachnocladiaceae</taxon>
        <taxon>Vararia</taxon>
    </lineage>
</organism>
<protein>
    <submittedName>
        <fullName evidence="1">Uncharacterized protein</fullName>
    </submittedName>
</protein>
<comment type="caution">
    <text evidence="1">The sequence shown here is derived from an EMBL/GenBank/DDBJ whole genome shotgun (WGS) entry which is preliminary data.</text>
</comment>
<proteinExistence type="predicted"/>
<dbReference type="EMBL" id="MU273485">
    <property type="protein sequence ID" value="KAI0035403.1"/>
    <property type="molecule type" value="Genomic_DNA"/>
</dbReference>
<name>A0ACB8QUP5_9AGAM</name>